<dbReference type="GeneID" id="107425642"/>
<evidence type="ECO:0000313" key="8">
    <source>
        <dbReference type="RefSeq" id="XP_060674964.1"/>
    </source>
</evidence>
<evidence type="ECO:0000313" key="5">
    <source>
        <dbReference type="RefSeq" id="XP_060674961.1"/>
    </source>
</evidence>
<dbReference type="RefSeq" id="XP_060674974.1">
    <property type="nucleotide sequence ID" value="XM_060818991.1"/>
</dbReference>
<evidence type="ECO:0000313" key="19">
    <source>
        <dbReference type="RefSeq" id="XP_060674975.1"/>
    </source>
</evidence>
<dbReference type="RefSeq" id="XP_060674966.1">
    <property type="nucleotide sequence ID" value="XM_060818983.1"/>
</dbReference>
<dbReference type="RefSeq" id="XP_060674960.1">
    <property type="nucleotide sequence ID" value="XM_060818977.1"/>
</dbReference>
<dbReference type="RefSeq" id="XP_060674970.1">
    <property type="nucleotide sequence ID" value="XM_060818987.1"/>
</dbReference>
<dbReference type="PANTHER" id="PTHR33604:SF3">
    <property type="entry name" value="OSJNBA0004B13.7 PROTEIN"/>
    <property type="match status" value="1"/>
</dbReference>
<dbReference type="RefSeq" id="XP_060674962.1">
    <property type="nucleotide sequence ID" value="XM_060818979.1"/>
</dbReference>
<gene>
    <name evidence="2 3 4 5 6 7 8 9 10 11 12 13 14 15 16 17 18 19" type="primary">LOC107425642</name>
</gene>
<dbReference type="RefSeq" id="XP_060674964.1">
    <property type="nucleotide sequence ID" value="XM_060818981.1"/>
</dbReference>
<dbReference type="PANTHER" id="PTHR33604">
    <property type="entry name" value="OSJNBA0004B13.7 PROTEIN"/>
    <property type="match status" value="1"/>
</dbReference>
<evidence type="ECO:0000313" key="2">
    <source>
        <dbReference type="RefSeq" id="XP_060674958.1"/>
    </source>
</evidence>
<dbReference type="RefSeq" id="XP_060674975.1">
    <property type="nucleotide sequence ID" value="XM_060818992.1"/>
</dbReference>
<dbReference type="RefSeq" id="XP_060674958.1">
    <property type="nucleotide sequence ID" value="XM_060818975.1"/>
</dbReference>
<evidence type="ECO:0000313" key="16">
    <source>
        <dbReference type="RefSeq" id="XP_060674972.1"/>
    </source>
</evidence>
<evidence type="ECO:0000313" key="14">
    <source>
        <dbReference type="RefSeq" id="XP_060674970.1"/>
    </source>
</evidence>
<evidence type="ECO:0000313" key="10">
    <source>
        <dbReference type="RefSeq" id="XP_060674966.1"/>
    </source>
</evidence>
<dbReference type="KEGG" id="zju:107425642"/>
<evidence type="ECO:0000313" key="6">
    <source>
        <dbReference type="RefSeq" id="XP_060674962.1"/>
    </source>
</evidence>
<dbReference type="AlphaFoldDB" id="A0A6P6GFB0"/>
<evidence type="ECO:0000313" key="7">
    <source>
        <dbReference type="RefSeq" id="XP_060674963.1"/>
    </source>
</evidence>
<dbReference type="RefSeq" id="XP_060674961.1">
    <property type="nucleotide sequence ID" value="XM_060818978.1"/>
</dbReference>
<proteinExistence type="predicted"/>
<name>A0A6P6GFB0_ZIZJJ</name>
<evidence type="ECO:0000313" key="4">
    <source>
        <dbReference type="RefSeq" id="XP_060674960.1"/>
    </source>
</evidence>
<evidence type="ECO:0000313" key="11">
    <source>
        <dbReference type="RefSeq" id="XP_060674967.1"/>
    </source>
</evidence>
<reference evidence="2 3" key="1">
    <citation type="submission" date="2025-05" db="UniProtKB">
        <authorList>
            <consortium name="RefSeq"/>
        </authorList>
    </citation>
    <scope>IDENTIFICATION</scope>
    <source>
        <tissue evidence="2 3">Seedling</tissue>
    </source>
</reference>
<dbReference type="RefSeq" id="XP_060674967.1">
    <property type="nucleotide sequence ID" value="XM_060818984.1"/>
</dbReference>
<dbReference type="RefSeq" id="XP_060674963.1">
    <property type="nucleotide sequence ID" value="XM_060818980.1"/>
</dbReference>
<dbReference type="RefSeq" id="XP_060674973.1">
    <property type="nucleotide sequence ID" value="XM_060818990.1"/>
</dbReference>
<keyword evidence="1" id="KW-1185">Reference proteome</keyword>
<dbReference type="RefSeq" id="XP_060674972.1">
    <property type="nucleotide sequence ID" value="XM_060818989.1"/>
</dbReference>
<protein>
    <submittedName>
        <fullName evidence="2 3">Uncharacterized protein LOC107425642</fullName>
    </submittedName>
</protein>
<evidence type="ECO:0000313" key="3">
    <source>
        <dbReference type="RefSeq" id="XP_060674959.1"/>
    </source>
</evidence>
<evidence type="ECO:0000313" key="9">
    <source>
        <dbReference type="RefSeq" id="XP_060674965.1"/>
    </source>
</evidence>
<dbReference type="RefSeq" id="XP_060674959.1">
    <property type="nucleotide sequence ID" value="XM_060818976.1"/>
</dbReference>
<evidence type="ECO:0000313" key="17">
    <source>
        <dbReference type="RefSeq" id="XP_060674973.1"/>
    </source>
</evidence>
<evidence type="ECO:0000313" key="15">
    <source>
        <dbReference type="RefSeq" id="XP_060674971.1"/>
    </source>
</evidence>
<dbReference type="RefSeq" id="XP_060674971.1">
    <property type="nucleotide sequence ID" value="XM_060818988.1"/>
</dbReference>
<evidence type="ECO:0000313" key="12">
    <source>
        <dbReference type="RefSeq" id="XP_060674968.1"/>
    </source>
</evidence>
<sequence length="619" mass="71660">MVGPKRQLLPLLLLSLSALFFYSYYHSSLTLHADSNPNFNFNLRSQIPSHHPNFNFTFILKVLAFNRHDSLARCLRSLAAADYLSDRVHLHVYIDHFDHGGNGSATNADQKLDESHRMLELVDGFDWKFGEKLVHYRTRNVGLQAQWLEAWWPSSDHEFAFVVEDDLEVSPLYYKFLRSLIVNYYYNASNYRPYIYGASLQRPRFVPGKHGNKIQLENGTRIFLYQLVGTWGQLLFPKQWKEFRLWYDIHKAKEIKPFLEGMVTTGWYKKLGERIWTPWFIKFIHSRGYFNFYTSFSHERALSISHRDAGVNYGKTAGPDSHLLGKNSLDYGSLEMQPLSNLKWYDFCFREILPERVVRSFDELGPVLKTVQKQETVIFVSLYEVLEMVTKNLLCNFERLNIGNFILIGTESEILFDLARRGHPVIVEDNFLKSLRTYKVDQQDSNAQLTNRILVKAHVVKKCLEYGYSCWVVDGNMLPVGSYPYFKSDPIYDYYIGKSSELFFAKSSSSAKKIWIDRLISNVAEMVDSLLNQKKSASFVHIMAKLLEQKGVMIKSIDETIVGVNIGSGKVKQSSLGGEQNIVFWSGEMGFDLIQKRLEELGIWMLDKDLSCKAVVCHQ</sequence>
<dbReference type="InterPro" id="IPR029044">
    <property type="entry name" value="Nucleotide-diphossugar_trans"/>
</dbReference>
<dbReference type="RefSeq" id="XP_060674965.1">
    <property type="nucleotide sequence ID" value="XM_060818982.1"/>
</dbReference>
<organism evidence="1 14">
    <name type="scientific">Ziziphus jujuba</name>
    <name type="common">Chinese jujube</name>
    <name type="synonym">Ziziphus sativa</name>
    <dbReference type="NCBI Taxonomy" id="326968"/>
    <lineage>
        <taxon>Eukaryota</taxon>
        <taxon>Viridiplantae</taxon>
        <taxon>Streptophyta</taxon>
        <taxon>Embryophyta</taxon>
        <taxon>Tracheophyta</taxon>
        <taxon>Spermatophyta</taxon>
        <taxon>Magnoliopsida</taxon>
        <taxon>eudicotyledons</taxon>
        <taxon>Gunneridae</taxon>
        <taxon>Pentapetalae</taxon>
        <taxon>rosids</taxon>
        <taxon>fabids</taxon>
        <taxon>Rosales</taxon>
        <taxon>Rhamnaceae</taxon>
        <taxon>Paliureae</taxon>
        <taxon>Ziziphus</taxon>
    </lineage>
</organism>
<dbReference type="RefSeq" id="XP_060674969.1">
    <property type="nucleotide sequence ID" value="XM_060818986.1"/>
</dbReference>
<dbReference type="Proteomes" id="UP001652623">
    <property type="component" value="Chromosome 7"/>
</dbReference>
<evidence type="ECO:0000313" key="18">
    <source>
        <dbReference type="RefSeq" id="XP_060674974.1"/>
    </source>
</evidence>
<dbReference type="SUPFAM" id="SSF53448">
    <property type="entry name" value="Nucleotide-diphospho-sugar transferases"/>
    <property type="match status" value="1"/>
</dbReference>
<dbReference type="RefSeq" id="XP_060674968.1">
    <property type="nucleotide sequence ID" value="XM_060818985.1"/>
</dbReference>
<evidence type="ECO:0000313" key="1">
    <source>
        <dbReference type="Proteomes" id="UP001652623"/>
    </source>
</evidence>
<accession>A0A6P6GFB0</accession>
<evidence type="ECO:0000313" key="13">
    <source>
        <dbReference type="RefSeq" id="XP_060674969.1"/>
    </source>
</evidence>
<dbReference type="Gene3D" id="3.90.550.10">
    <property type="entry name" value="Spore Coat Polysaccharide Biosynthesis Protein SpsA, Chain A"/>
    <property type="match status" value="1"/>
</dbReference>